<dbReference type="InterPro" id="IPR043502">
    <property type="entry name" value="DNA/RNA_pol_sf"/>
</dbReference>
<keyword evidence="3" id="KW-0540">Nuclease</keyword>
<evidence type="ECO:0000259" key="7">
    <source>
        <dbReference type="Pfam" id="PF17917"/>
    </source>
</evidence>
<dbReference type="SUPFAM" id="SSF56672">
    <property type="entry name" value="DNA/RNA polymerases"/>
    <property type="match status" value="1"/>
</dbReference>
<accession>K0S652</accession>
<evidence type="ECO:0000256" key="1">
    <source>
        <dbReference type="ARBA" id="ARBA00022679"/>
    </source>
</evidence>
<reference evidence="8 9" key="1">
    <citation type="journal article" date="2012" name="Genome Biol.">
        <title>Genome and low-iron response of an oceanic diatom adapted to chronic iron limitation.</title>
        <authorList>
            <person name="Lommer M."/>
            <person name="Specht M."/>
            <person name="Roy A.S."/>
            <person name="Kraemer L."/>
            <person name="Andreson R."/>
            <person name="Gutowska M.A."/>
            <person name="Wolf J."/>
            <person name="Bergner S.V."/>
            <person name="Schilhabel M.B."/>
            <person name="Klostermeier U.C."/>
            <person name="Beiko R.G."/>
            <person name="Rosenstiel P."/>
            <person name="Hippler M."/>
            <person name="Laroche J."/>
        </authorList>
    </citation>
    <scope>NUCLEOTIDE SEQUENCE [LARGE SCALE GENOMIC DNA]</scope>
    <source>
        <strain evidence="8 9">CCMP1005</strain>
    </source>
</reference>
<keyword evidence="2" id="KW-0548">Nucleotidyltransferase</keyword>
<feature type="domain" description="Reverse transcriptase RNase H-like" evidence="7">
    <location>
        <begin position="2"/>
        <end position="34"/>
    </location>
</feature>
<name>K0S652_THAOC</name>
<feature type="non-terminal residue" evidence="8">
    <location>
        <position position="90"/>
    </location>
</feature>
<sequence>MEKELLAIVMTLKEFRSMLLGADITIYTDHRNFTLGHLLTFPTLQPLPSCPENSPSYGLPNIRYNIHSIVVSNTAKQVSLNWNKLADCIL</sequence>
<protein>
    <recommendedName>
        <fullName evidence="7">Reverse transcriptase RNase H-like domain-containing protein</fullName>
    </recommendedName>
</protein>
<keyword evidence="1" id="KW-0808">Transferase</keyword>
<evidence type="ECO:0000256" key="2">
    <source>
        <dbReference type="ARBA" id="ARBA00022695"/>
    </source>
</evidence>
<evidence type="ECO:0000256" key="4">
    <source>
        <dbReference type="ARBA" id="ARBA00022759"/>
    </source>
</evidence>
<dbReference type="Proteomes" id="UP000266841">
    <property type="component" value="Unassembled WGS sequence"/>
</dbReference>
<dbReference type="Pfam" id="PF17917">
    <property type="entry name" value="RT_RNaseH"/>
    <property type="match status" value="1"/>
</dbReference>
<dbReference type="EMBL" id="AGNL01019791">
    <property type="protein sequence ID" value="EJK61578.1"/>
    <property type="molecule type" value="Genomic_DNA"/>
</dbReference>
<evidence type="ECO:0000313" key="9">
    <source>
        <dbReference type="Proteomes" id="UP000266841"/>
    </source>
</evidence>
<dbReference type="GO" id="GO:0003964">
    <property type="term" value="F:RNA-directed DNA polymerase activity"/>
    <property type="evidence" value="ECO:0007669"/>
    <property type="project" value="UniProtKB-KW"/>
</dbReference>
<dbReference type="GO" id="GO:0004519">
    <property type="term" value="F:endonuclease activity"/>
    <property type="evidence" value="ECO:0007669"/>
    <property type="project" value="UniProtKB-KW"/>
</dbReference>
<comment type="caution">
    <text evidence="8">The sequence shown here is derived from an EMBL/GenBank/DDBJ whole genome shotgun (WGS) entry which is preliminary data.</text>
</comment>
<dbReference type="InterPro" id="IPR041373">
    <property type="entry name" value="RT_RNaseH"/>
</dbReference>
<gene>
    <name evidence="8" type="ORF">THAOC_17908</name>
</gene>
<keyword evidence="4" id="KW-0255">Endonuclease</keyword>
<dbReference type="OrthoDB" id="127776at2759"/>
<keyword evidence="5" id="KW-0378">Hydrolase</keyword>
<evidence type="ECO:0000256" key="5">
    <source>
        <dbReference type="ARBA" id="ARBA00022801"/>
    </source>
</evidence>
<keyword evidence="9" id="KW-1185">Reference proteome</keyword>
<evidence type="ECO:0000313" key="8">
    <source>
        <dbReference type="EMBL" id="EJK61578.1"/>
    </source>
</evidence>
<proteinExistence type="predicted"/>
<dbReference type="GO" id="GO:0016787">
    <property type="term" value="F:hydrolase activity"/>
    <property type="evidence" value="ECO:0007669"/>
    <property type="project" value="UniProtKB-KW"/>
</dbReference>
<keyword evidence="6" id="KW-0695">RNA-directed DNA polymerase</keyword>
<organism evidence="8 9">
    <name type="scientific">Thalassiosira oceanica</name>
    <name type="common">Marine diatom</name>
    <dbReference type="NCBI Taxonomy" id="159749"/>
    <lineage>
        <taxon>Eukaryota</taxon>
        <taxon>Sar</taxon>
        <taxon>Stramenopiles</taxon>
        <taxon>Ochrophyta</taxon>
        <taxon>Bacillariophyta</taxon>
        <taxon>Coscinodiscophyceae</taxon>
        <taxon>Thalassiosirophycidae</taxon>
        <taxon>Thalassiosirales</taxon>
        <taxon>Thalassiosiraceae</taxon>
        <taxon>Thalassiosira</taxon>
    </lineage>
</organism>
<dbReference type="AlphaFoldDB" id="K0S652"/>
<evidence type="ECO:0000256" key="3">
    <source>
        <dbReference type="ARBA" id="ARBA00022722"/>
    </source>
</evidence>
<evidence type="ECO:0000256" key="6">
    <source>
        <dbReference type="ARBA" id="ARBA00022918"/>
    </source>
</evidence>